<reference evidence="1 2" key="1">
    <citation type="submission" date="2016-04" db="EMBL/GenBank/DDBJ databases">
        <title>Complete Genome Sequence of Chryseobacterium sp. IHBB 10212.</title>
        <authorList>
            <person name="Pal M."/>
            <person name="Swarnkar M.K."/>
            <person name="Kaushal K."/>
            <person name="Chhibber S."/>
            <person name="Singh A.K."/>
            <person name="Gulati A."/>
        </authorList>
    </citation>
    <scope>NUCLEOTIDE SEQUENCE [LARGE SCALE GENOMIC DNA]</scope>
    <source>
        <strain evidence="1 2">IHBB 10212</strain>
    </source>
</reference>
<dbReference type="SUPFAM" id="SSF49464">
    <property type="entry name" value="Carboxypeptidase regulatory domain-like"/>
    <property type="match status" value="1"/>
</dbReference>
<sequence length="873" mass="97686">MTVLLFGGDSVAQTVISGNLKNELNTVVENANVILYERKSDDIVAYSVSDGNGNFSLSFNSDSDSLKLEVSLVGYEKAAVFLANKKGQKINLILKSAINLLPDVIIKEEAIKVKGDTISYNTRSFSDKSDRVIVDVIRKLPGIKVTETGQILFNNKAINKFYIEGKDLLENRYSIASNNLPADAVEQIQLLQDHQPIALLNGIEQSDRAAINIKLNRKSKMRMLGNGNVGLGLSPLVTDNNLTLLKFAKGIQYINSLKYNNAGFNLDDEITEQNFSPNLFNSGSVKQDLISLVKTSVPPVDQSRYWFNSNALATGNYLFGLSKTFDLKFGAAFEHDRIKDNTYARTRVYLPNDTIVIDEGHTGLNVYSKLLTNLTLEANTQKIYLKDGLQFQRVWGSANDYITSTNIHQNVRNPFINLINDLSALIKLGNNLVGISSYTSYSDLPQRLTVQPGQFDDVLNGGQPFDQLSEKIQLKGFFTDNSASFTKKTGNVTISNKLGALAHFQTLNNDLIILKDGVEKSASGNFFNELERMRIKLYDEINGNFSTNGFNFSVGLRTSFNLLNNGKPGAKKQVTGLFFNPNFNVLYKFNAFWESSISGATSNTISFDSNPAFILQNYRSLVSNDIPAKRVSGKNILYRLGYKNIINAVYSNFDVNYSYNRSNILVSTTFDGILTTRKALVQENPYWNIGLGWNINKYYLSLKTSFDLYLKYNRGKSRQLQQGSLIDFSSNTYIAGTKINTKVGKSIAIEHSLDLTVDKTSGASLPEPVLYPGTKTLKQTLMVKCFLPNEFQTHLNMEQYYNQGGISKGQNHYFADLTLLKSLTKPKLDFSITLSNIFNVRSYNNYSNDGNILINSDYTLRERTLMFKVGFQF</sequence>
<dbReference type="Proteomes" id="UP000077824">
    <property type="component" value="Chromosome"/>
</dbReference>
<evidence type="ECO:0000313" key="1">
    <source>
        <dbReference type="EMBL" id="ANF49048.1"/>
    </source>
</evidence>
<protein>
    <recommendedName>
        <fullName evidence="3">TonB-dependent receptor</fullName>
    </recommendedName>
</protein>
<dbReference type="SUPFAM" id="SSF56935">
    <property type="entry name" value="Porins"/>
    <property type="match status" value="1"/>
</dbReference>
<dbReference type="EMBL" id="CP015199">
    <property type="protein sequence ID" value="ANF49048.1"/>
    <property type="molecule type" value="Genomic_DNA"/>
</dbReference>
<keyword evidence="2" id="KW-1185">Reference proteome</keyword>
<organism evidence="1 2">
    <name type="scientific">Chryseobacterium glaciei</name>
    <dbReference type="NCBI Taxonomy" id="1685010"/>
    <lineage>
        <taxon>Bacteria</taxon>
        <taxon>Pseudomonadati</taxon>
        <taxon>Bacteroidota</taxon>
        <taxon>Flavobacteriia</taxon>
        <taxon>Flavobacteriales</taxon>
        <taxon>Weeksellaceae</taxon>
        <taxon>Chryseobacterium group</taxon>
        <taxon>Chryseobacterium</taxon>
    </lineage>
</organism>
<dbReference type="STRING" id="1685010.A0O34_00070"/>
<dbReference type="KEGG" id="chh:A0O34_00070"/>
<gene>
    <name evidence="1" type="ORF">A0O34_00070</name>
</gene>
<evidence type="ECO:0008006" key="3">
    <source>
        <dbReference type="Google" id="ProtNLM"/>
    </source>
</evidence>
<evidence type="ECO:0000313" key="2">
    <source>
        <dbReference type="Proteomes" id="UP000077824"/>
    </source>
</evidence>
<name>A0A172XPY6_9FLAO</name>
<dbReference type="InterPro" id="IPR008969">
    <property type="entry name" value="CarboxyPept-like_regulatory"/>
</dbReference>
<proteinExistence type="predicted"/>
<accession>A0A172XPY6</accession>
<dbReference type="AlphaFoldDB" id="A0A172XPY6"/>